<reference evidence="3 4" key="1">
    <citation type="submission" date="2020-03" db="EMBL/GenBank/DDBJ databases">
        <title>WGS of actinomycetes isolated from Thailand.</title>
        <authorList>
            <person name="Thawai C."/>
        </authorList>
    </citation>
    <scope>NUCLEOTIDE SEQUENCE [LARGE SCALE GENOMIC DNA]</scope>
    <source>
        <strain evidence="3 4">PLAI 1-29</strain>
    </source>
</reference>
<dbReference type="InterPro" id="IPR045597">
    <property type="entry name" value="DUF6458"/>
</dbReference>
<keyword evidence="1" id="KW-0812">Transmembrane</keyword>
<organism evidence="3 4">
    <name type="scientific">Streptomyces zingiberis</name>
    <dbReference type="NCBI Taxonomy" id="2053010"/>
    <lineage>
        <taxon>Bacteria</taxon>
        <taxon>Bacillati</taxon>
        <taxon>Actinomycetota</taxon>
        <taxon>Actinomycetes</taxon>
        <taxon>Kitasatosporales</taxon>
        <taxon>Streptomycetaceae</taxon>
        <taxon>Streptomyces</taxon>
    </lineage>
</organism>
<keyword evidence="1" id="KW-0472">Membrane</keyword>
<dbReference type="Proteomes" id="UP000695264">
    <property type="component" value="Unassembled WGS sequence"/>
</dbReference>
<proteinExistence type="predicted"/>
<accession>A0ABX1BNN9</accession>
<dbReference type="EMBL" id="JAATEN010000001">
    <property type="protein sequence ID" value="NJP99310.1"/>
    <property type="molecule type" value="Genomic_DNA"/>
</dbReference>
<evidence type="ECO:0000313" key="4">
    <source>
        <dbReference type="Proteomes" id="UP000695264"/>
    </source>
</evidence>
<dbReference type="Pfam" id="PF20059">
    <property type="entry name" value="DUF6458"/>
    <property type="match status" value="1"/>
</dbReference>
<gene>
    <name evidence="3" type="ORF">HCK00_01765</name>
</gene>
<feature type="transmembrane region" description="Helical" evidence="1">
    <location>
        <begin position="29"/>
        <end position="50"/>
    </location>
</feature>
<keyword evidence="4" id="KW-1185">Reference proteome</keyword>
<sequence>MGIGGCIGLIAVGGILTFAVDWDLAGVNVDLVGIIMMVVGLIGLAVYASVLRRRRVQALHPGAAPVMEVDDPRYYR</sequence>
<comment type="caution">
    <text evidence="3">The sequence shown here is derived from an EMBL/GenBank/DDBJ whole genome shotgun (WGS) entry which is preliminary data.</text>
</comment>
<evidence type="ECO:0000313" key="3">
    <source>
        <dbReference type="EMBL" id="NJP99310.1"/>
    </source>
</evidence>
<keyword evidence="1" id="KW-1133">Transmembrane helix</keyword>
<name>A0ABX1BNN9_9ACTN</name>
<dbReference type="RefSeq" id="WP_168099902.1">
    <property type="nucleotide sequence ID" value="NZ_JAATEN010000001.1"/>
</dbReference>
<protein>
    <recommendedName>
        <fullName evidence="2">DUF6458 domain-containing protein</fullName>
    </recommendedName>
</protein>
<evidence type="ECO:0000259" key="2">
    <source>
        <dbReference type="Pfam" id="PF20059"/>
    </source>
</evidence>
<evidence type="ECO:0000256" key="1">
    <source>
        <dbReference type="SAM" id="Phobius"/>
    </source>
</evidence>
<feature type="domain" description="DUF6458" evidence="2">
    <location>
        <begin position="1"/>
        <end position="55"/>
    </location>
</feature>